<feature type="compositionally biased region" description="Low complexity" evidence="1">
    <location>
        <begin position="41"/>
        <end position="57"/>
    </location>
</feature>
<dbReference type="AlphaFoldDB" id="A0A1H7HNM4"/>
<accession>A0A1H7HNM4</accession>
<dbReference type="Proteomes" id="UP000185766">
    <property type="component" value="Unassembled WGS sequence"/>
</dbReference>
<keyword evidence="3" id="KW-1185">Reference proteome</keyword>
<dbReference type="RefSeq" id="WP_071870865.1">
    <property type="nucleotide sequence ID" value="NZ_FOAS01000003.1"/>
</dbReference>
<dbReference type="OrthoDB" id="5705747at2"/>
<evidence type="ECO:0000256" key="1">
    <source>
        <dbReference type="SAM" id="MobiDB-lite"/>
    </source>
</evidence>
<gene>
    <name evidence="2" type="ORF">SAMN05216214_10330</name>
</gene>
<feature type="region of interest" description="Disordered" evidence="1">
    <location>
        <begin position="1"/>
        <end position="72"/>
    </location>
</feature>
<evidence type="ECO:0000313" key="3">
    <source>
        <dbReference type="Proteomes" id="UP000185766"/>
    </source>
</evidence>
<organism evidence="2 3">
    <name type="scientific">Atopomonas hussainii</name>
    <dbReference type="NCBI Taxonomy" id="1429083"/>
    <lineage>
        <taxon>Bacteria</taxon>
        <taxon>Pseudomonadati</taxon>
        <taxon>Pseudomonadota</taxon>
        <taxon>Gammaproteobacteria</taxon>
        <taxon>Pseudomonadales</taxon>
        <taxon>Pseudomonadaceae</taxon>
        <taxon>Atopomonas</taxon>
    </lineage>
</organism>
<name>A0A1H7HNM4_9GAMM</name>
<evidence type="ECO:0000313" key="2">
    <source>
        <dbReference type="EMBL" id="SEK51257.1"/>
    </source>
</evidence>
<protein>
    <submittedName>
        <fullName evidence="2">Uncharacterized protein</fullName>
    </submittedName>
</protein>
<reference evidence="2 3" key="1">
    <citation type="submission" date="2016-10" db="EMBL/GenBank/DDBJ databases">
        <authorList>
            <person name="de Groot N.N."/>
        </authorList>
    </citation>
    <scope>NUCLEOTIDE SEQUENCE [LARGE SCALE GENOMIC DNA]</scope>
    <source>
        <strain evidence="2 3">JCM 19513</strain>
    </source>
</reference>
<sequence length="107" mass="11007">MQISGSALSAGLGAVQAGQRRIDQAGSDIARQTLPQREEQPAAAAQAQQANRPDPAQNTPPVRAPEPTADVADSLVELRVGQTEAQAGAQVITTADEVLGTLVDVRA</sequence>
<dbReference type="STRING" id="1429083.GCA_001885685_01626"/>
<proteinExistence type="predicted"/>
<dbReference type="EMBL" id="FOAS01000003">
    <property type="protein sequence ID" value="SEK51257.1"/>
    <property type="molecule type" value="Genomic_DNA"/>
</dbReference>